<dbReference type="Proteomes" id="UP000054598">
    <property type="component" value="Unassembled WGS sequence"/>
</dbReference>
<dbReference type="AlphaFoldDB" id="A0A101IQX1"/>
<organism evidence="2 3">
    <name type="scientific">Methanoculleus marisnigri</name>
    <dbReference type="NCBI Taxonomy" id="2198"/>
    <lineage>
        <taxon>Archaea</taxon>
        <taxon>Methanobacteriati</taxon>
        <taxon>Methanobacteriota</taxon>
        <taxon>Stenosarchaea group</taxon>
        <taxon>Methanomicrobia</taxon>
        <taxon>Methanomicrobiales</taxon>
        <taxon>Methanomicrobiaceae</taxon>
        <taxon>Methanoculleus</taxon>
    </lineage>
</organism>
<protein>
    <submittedName>
        <fullName evidence="2">Uncharacterized protein</fullName>
    </submittedName>
</protein>
<keyword evidence="1" id="KW-0472">Membrane</keyword>
<comment type="caution">
    <text evidence="2">The sequence shown here is derived from an EMBL/GenBank/DDBJ whole genome shotgun (WGS) entry which is preliminary data.</text>
</comment>
<keyword evidence="1" id="KW-0812">Transmembrane</keyword>
<proteinExistence type="predicted"/>
<dbReference type="PATRIC" id="fig|2198.3.peg.1820"/>
<dbReference type="EMBL" id="LGHE01000251">
    <property type="protein sequence ID" value="KUK99543.1"/>
    <property type="molecule type" value="Genomic_DNA"/>
</dbReference>
<name>A0A101IQX1_9EURY</name>
<accession>A0A101IQX1</accession>
<keyword evidence="1" id="KW-1133">Transmembrane helix</keyword>
<evidence type="ECO:0000256" key="1">
    <source>
        <dbReference type="SAM" id="Phobius"/>
    </source>
</evidence>
<feature type="transmembrane region" description="Helical" evidence="1">
    <location>
        <begin position="111"/>
        <end position="144"/>
    </location>
</feature>
<reference evidence="3" key="1">
    <citation type="journal article" date="2015" name="MBio">
        <title>Genome-Resolved Metagenomic Analysis Reveals Roles for Candidate Phyla and Other Microbial Community Members in Biogeochemical Transformations in Oil Reservoirs.</title>
        <authorList>
            <person name="Hu P."/>
            <person name="Tom L."/>
            <person name="Singh A."/>
            <person name="Thomas B.C."/>
            <person name="Baker B.J."/>
            <person name="Piceno Y.M."/>
            <person name="Andersen G.L."/>
            <person name="Banfield J.F."/>
        </authorList>
    </citation>
    <scope>NUCLEOTIDE SEQUENCE [LARGE SCALE GENOMIC DNA]</scope>
</reference>
<evidence type="ECO:0000313" key="3">
    <source>
        <dbReference type="Proteomes" id="UP000054598"/>
    </source>
</evidence>
<evidence type="ECO:0000313" key="2">
    <source>
        <dbReference type="EMBL" id="KUK99543.1"/>
    </source>
</evidence>
<sequence>MLKLGVVLCILLCVVPAAGSAQMSMMYPDEHGYGMMRTIEERSMNETVHEEMEGLMIGMMEGNLTPAEQERLVELMDRYPAGYSTMMDRMLYTQSDVYPHMLEGEFWAGMPWWMVAMMGVTMLGGIVFGLVWLAVGILAIIWLLRQNRRP</sequence>
<gene>
    <name evidence="2" type="ORF">XE10_1789</name>
</gene>